<evidence type="ECO:0000256" key="2">
    <source>
        <dbReference type="SAM" id="Phobius"/>
    </source>
</evidence>
<evidence type="ECO:0000256" key="1">
    <source>
        <dbReference type="SAM" id="MobiDB-lite"/>
    </source>
</evidence>
<evidence type="ECO:0000313" key="4">
    <source>
        <dbReference type="Proteomes" id="UP000475214"/>
    </source>
</evidence>
<comment type="caution">
    <text evidence="3">The sequence shown here is derived from an EMBL/GenBank/DDBJ whole genome shotgun (WGS) entry which is preliminary data.</text>
</comment>
<keyword evidence="2" id="KW-1133">Transmembrane helix</keyword>
<dbReference type="RefSeq" id="WP_163740452.1">
    <property type="nucleotide sequence ID" value="NZ_JAAGOA010000013.1"/>
</dbReference>
<feature type="transmembrane region" description="Helical" evidence="2">
    <location>
        <begin position="228"/>
        <end position="248"/>
    </location>
</feature>
<dbReference type="AlphaFoldDB" id="A0A6L9SBV7"/>
<evidence type="ECO:0000313" key="3">
    <source>
        <dbReference type="EMBL" id="NEE02144.1"/>
    </source>
</evidence>
<keyword evidence="2" id="KW-0812">Transmembrane</keyword>
<organism evidence="3 4">
    <name type="scientific">Phytoactinopolyspora halotolerans</name>
    <dbReference type="NCBI Taxonomy" id="1981512"/>
    <lineage>
        <taxon>Bacteria</taxon>
        <taxon>Bacillati</taxon>
        <taxon>Actinomycetota</taxon>
        <taxon>Actinomycetes</taxon>
        <taxon>Jiangellales</taxon>
        <taxon>Jiangellaceae</taxon>
        <taxon>Phytoactinopolyspora</taxon>
    </lineage>
</organism>
<evidence type="ECO:0008006" key="5">
    <source>
        <dbReference type="Google" id="ProtNLM"/>
    </source>
</evidence>
<gene>
    <name evidence="3" type="ORF">G1H10_18375</name>
</gene>
<feature type="transmembrane region" description="Helical" evidence="2">
    <location>
        <begin position="260"/>
        <end position="282"/>
    </location>
</feature>
<feature type="compositionally biased region" description="Acidic residues" evidence="1">
    <location>
        <begin position="12"/>
        <end position="33"/>
    </location>
</feature>
<feature type="region of interest" description="Disordered" evidence="1">
    <location>
        <begin position="1"/>
        <end position="43"/>
    </location>
</feature>
<dbReference type="EMBL" id="JAAGOA010000013">
    <property type="protein sequence ID" value="NEE02144.1"/>
    <property type="molecule type" value="Genomic_DNA"/>
</dbReference>
<keyword evidence="4" id="KW-1185">Reference proteome</keyword>
<accession>A0A6L9SBV7</accession>
<feature type="transmembrane region" description="Helical" evidence="2">
    <location>
        <begin position="303"/>
        <end position="330"/>
    </location>
</feature>
<reference evidence="3 4" key="1">
    <citation type="submission" date="2020-02" db="EMBL/GenBank/DDBJ databases">
        <authorList>
            <person name="Li X.-J."/>
            <person name="Han X.-M."/>
        </authorList>
    </citation>
    <scope>NUCLEOTIDE SEQUENCE [LARGE SCALE GENOMIC DNA]</scope>
    <source>
        <strain evidence="3 4">CCTCC AB 2017055</strain>
    </source>
</reference>
<keyword evidence="2" id="KW-0472">Membrane</keyword>
<protein>
    <recommendedName>
        <fullName evidence="5">DUF2267 domain-containing protein</fullName>
    </recommendedName>
</protein>
<feature type="transmembrane region" description="Helical" evidence="2">
    <location>
        <begin position="350"/>
        <end position="371"/>
    </location>
</feature>
<dbReference type="Proteomes" id="UP000475214">
    <property type="component" value="Unassembled WGS sequence"/>
</dbReference>
<sequence length="399" mass="43233">MGPRGNGWNADAADDADSIDGADDIDADDIGDSDDAHHRSGPVKIGLISDPVAAPVELARQLATDLPSELAEHVRRGPWDVQLITERLPLSDARNTAMTTLAEQRMRTHGWDLVVCVTDLVLRAGKQPIVADVSHRRRIIVVSLPAFGGMALRRRVRRVLVRLIAEICDPEVRTVPPEGTARRRGPGLTSRFRRITPEPAEIDARIVASRGGLRLLIGMVRNNRPWRLVLGLTGPLVGAFAFSAFYMINTVTWQLASSMGPFRLLAAVSGSVGIMVVWLIVYHRLWEGSDAPHEQWETALFNVSTLVTLTIGVGCMYVALFLVNLAAAAVVLTGSVLGEYVGADPGLLDYVVVTMLVTAAATVAGAIGSGFESEESIREAAFSYRERERRDMRKSNGAG</sequence>
<proteinExistence type="predicted"/>
<name>A0A6L9SBV7_9ACTN</name>